<name>A0A1G9ARV2_9PSED</name>
<dbReference type="PANTHER" id="PTHR36503">
    <property type="entry name" value="BLR2520 PROTEIN"/>
    <property type="match status" value="1"/>
</dbReference>
<dbReference type="SUPFAM" id="SSF54593">
    <property type="entry name" value="Glyoxalase/Bleomycin resistance protein/Dihydroxybiphenyl dioxygenase"/>
    <property type="match status" value="1"/>
</dbReference>
<dbReference type="STRING" id="137658.SAMN05216186_1065"/>
<keyword evidence="3" id="KW-1185">Reference proteome</keyword>
<feature type="domain" description="VOC" evidence="1">
    <location>
        <begin position="3"/>
        <end position="127"/>
    </location>
</feature>
<evidence type="ECO:0000313" key="3">
    <source>
        <dbReference type="Proteomes" id="UP000198706"/>
    </source>
</evidence>
<proteinExistence type="predicted"/>
<dbReference type="AlphaFoldDB" id="A0A1G9ARV2"/>
<evidence type="ECO:0000313" key="2">
    <source>
        <dbReference type="EMBL" id="SDK29295.1"/>
    </source>
</evidence>
<dbReference type="PROSITE" id="PS51819">
    <property type="entry name" value="VOC"/>
    <property type="match status" value="1"/>
</dbReference>
<dbReference type="PANTHER" id="PTHR36503:SF2">
    <property type="entry name" value="BLR2408 PROTEIN"/>
    <property type="match status" value="1"/>
</dbReference>
<accession>A0A1G9ARV2</accession>
<dbReference type="RefSeq" id="WP_084335341.1">
    <property type="nucleotide sequence ID" value="NZ_CBKZNZ010000128.1"/>
</dbReference>
<dbReference type="InterPro" id="IPR004360">
    <property type="entry name" value="Glyas_Fos-R_dOase_dom"/>
</dbReference>
<evidence type="ECO:0000259" key="1">
    <source>
        <dbReference type="PROSITE" id="PS51819"/>
    </source>
</evidence>
<dbReference type="Proteomes" id="UP000198706">
    <property type="component" value="Unassembled WGS sequence"/>
</dbReference>
<dbReference type="EMBL" id="FNFD01000006">
    <property type="protein sequence ID" value="SDK29295.1"/>
    <property type="molecule type" value="Genomic_DNA"/>
</dbReference>
<dbReference type="InterPro" id="IPR037523">
    <property type="entry name" value="VOC_core"/>
</dbReference>
<organism evidence="2 3">
    <name type="scientific">Pseudomonas indica</name>
    <dbReference type="NCBI Taxonomy" id="137658"/>
    <lineage>
        <taxon>Bacteria</taxon>
        <taxon>Pseudomonadati</taxon>
        <taxon>Pseudomonadota</taxon>
        <taxon>Gammaproteobacteria</taxon>
        <taxon>Pseudomonadales</taxon>
        <taxon>Pseudomonadaceae</taxon>
        <taxon>Pseudomonas</taxon>
    </lineage>
</organism>
<protein>
    <recommendedName>
        <fullName evidence="1">VOC domain-containing protein</fullName>
    </recommendedName>
</protein>
<reference evidence="2 3" key="1">
    <citation type="submission" date="2016-10" db="EMBL/GenBank/DDBJ databases">
        <authorList>
            <person name="de Groot N.N."/>
        </authorList>
    </citation>
    <scope>NUCLEOTIDE SEQUENCE [LARGE SCALE GENOMIC DNA]</scope>
    <source>
        <strain evidence="2 3">JCM 21544</strain>
    </source>
</reference>
<dbReference type="InterPro" id="IPR029068">
    <property type="entry name" value="Glyas_Bleomycin-R_OHBP_Dase"/>
</dbReference>
<sequence>MSTRIFVNLPVKDLDRSMAFYERLDFEPDLRFTNDSSACLEIADGLYLMLLTEARFRERIGGPSCDAQRSSEVLVSLVLDSHQEVDDLLNKAVAAGARVHGEPQDHDFLHARTFRDPDGHLWELVHQYPDVV</sequence>
<dbReference type="Pfam" id="PF00903">
    <property type="entry name" value="Glyoxalase"/>
    <property type="match status" value="1"/>
</dbReference>
<gene>
    <name evidence="2" type="ORF">SAMN05216186_1065</name>
</gene>
<dbReference type="Gene3D" id="3.10.180.10">
    <property type="entry name" value="2,3-Dihydroxybiphenyl 1,2-Dioxygenase, domain 1"/>
    <property type="match status" value="1"/>
</dbReference>